<protein>
    <submittedName>
        <fullName evidence="1">Uncharacterized protein</fullName>
    </submittedName>
</protein>
<dbReference type="AlphaFoldDB" id="A0A0K2TQ47"/>
<accession>A0A0K2TQ47</accession>
<organism evidence="1">
    <name type="scientific">Lepeophtheirus salmonis</name>
    <name type="common">Salmon louse</name>
    <name type="synonym">Caligus salmonis</name>
    <dbReference type="NCBI Taxonomy" id="72036"/>
    <lineage>
        <taxon>Eukaryota</taxon>
        <taxon>Metazoa</taxon>
        <taxon>Ecdysozoa</taxon>
        <taxon>Arthropoda</taxon>
        <taxon>Crustacea</taxon>
        <taxon>Multicrustacea</taxon>
        <taxon>Hexanauplia</taxon>
        <taxon>Copepoda</taxon>
        <taxon>Siphonostomatoida</taxon>
        <taxon>Caligidae</taxon>
        <taxon>Lepeophtheirus</taxon>
    </lineage>
</organism>
<sequence>MNMWCVISFRMNIVNYYGLS</sequence>
<dbReference type="EMBL" id="HACA01010579">
    <property type="protein sequence ID" value="CDW27940.1"/>
    <property type="molecule type" value="Transcribed_RNA"/>
</dbReference>
<proteinExistence type="predicted"/>
<evidence type="ECO:0000313" key="1">
    <source>
        <dbReference type="EMBL" id="CDW27940.1"/>
    </source>
</evidence>
<name>A0A0K2TQ47_LEPSM</name>
<reference evidence="1" key="1">
    <citation type="submission" date="2014-05" db="EMBL/GenBank/DDBJ databases">
        <authorList>
            <person name="Chronopoulou M."/>
        </authorList>
    </citation>
    <scope>NUCLEOTIDE SEQUENCE</scope>
    <source>
        <tissue evidence="1">Whole organism</tissue>
    </source>
</reference>